<evidence type="ECO:0000313" key="2">
    <source>
        <dbReference type="Proteomes" id="UP001230649"/>
    </source>
</evidence>
<gene>
    <name evidence="1" type="ORF">QFC20_000763</name>
</gene>
<comment type="caution">
    <text evidence="1">The sequence shown here is derived from an EMBL/GenBank/DDBJ whole genome shotgun (WGS) entry which is preliminary data.</text>
</comment>
<name>A0ACC2WXQ3_9TREE</name>
<keyword evidence="2" id="KW-1185">Reference proteome</keyword>
<reference evidence="1" key="1">
    <citation type="submission" date="2023-04" db="EMBL/GenBank/DDBJ databases">
        <title>Draft Genome sequencing of Naganishia species isolated from polar environments using Oxford Nanopore Technology.</title>
        <authorList>
            <person name="Leo P."/>
            <person name="Venkateswaran K."/>
        </authorList>
    </citation>
    <scope>NUCLEOTIDE SEQUENCE</scope>
    <source>
        <strain evidence="1">MNA-CCFEE 5262</strain>
    </source>
</reference>
<protein>
    <submittedName>
        <fullName evidence="1">Uncharacterized protein</fullName>
    </submittedName>
</protein>
<organism evidence="1 2">
    <name type="scientific">Naganishia adeliensis</name>
    <dbReference type="NCBI Taxonomy" id="92952"/>
    <lineage>
        <taxon>Eukaryota</taxon>
        <taxon>Fungi</taxon>
        <taxon>Dikarya</taxon>
        <taxon>Basidiomycota</taxon>
        <taxon>Agaricomycotina</taxon>
        <taxon>Tremellomycetes</taxon>
        <taxon>Filobasidiales</taxon>
        <taxon>Filobasidiaceae</taxon>
        <taxon>Naganishia</taxon>
    </lineage>
</organism>
<dbReference type="Proteomes" id="UP001230649">
    <property type="component" value="Unassembled WGS sequence"/>
</dbReference>
<dbReference type="EMBL" id="JASBWS010000004">
    <property type="protein sequence ID" value="KAJ9116090.1"/>
    <property type="molecule type" value="Genomic_DNA"/>
</dbReference>
<proteinExistence type="predicted"/>
<accession>A0ACC2WXQ3</accession>
<evidence type="ECO:0000313" key="1">
    <source>
        <dbReference type="EMBL" id="KAJ9116090.1"/>
    </source>
</evidence>
<sequence length="1645" mass="181162">MRFLSKPQLEGIPLEFLEAYPYPAFVLNVPIPLPEGDAPPINKLADIPFTRNMQSTIHTFYPIWSNSQWNDLVHKLGPGDPMTSASVVKPGQMREEVDLLSVLDVKAARTFGNWISGLTDFETREERERQRNSTGLGESVASTEGRPSVGSGKNLASGVDTRRSSARRDMQTTAEAIRWIDGCAWSTTTSLLVIQAIPRSAREVEMLGRARNKTAFTNGEAFSTGDVGHVLSPSIDMNRVTISRANPTPSGDATHEAWPFLTHTKDSSFDYNAETPVADRDDPMTAVGTFQEDPEDELARRRKLVAKYYPDKEPLLVGDVDLGQLTSFPRKTVADPTSTESLLLTTDWSKTPLGPLEKWSSSLKTAVSIVMAMPNQANLWWNGGNGNKDDLTMVYNDHYAAMLQSKHPWLFGKTSAEGWAEIWSALGPLAEKVMSGTSITRDDDEFLLETREGKQLEEYYHSWSWVPIKDEAGEVGGLLNYTRNTTAKSATWSPRRETWRNSIAPSLIGLSGEDIAKDVPFALLYHVVQDSAPADHANNTMSITDDRASTSGNAPVRLKLTYGGSLGAPKGHPNVPAETTVLINRPPRVLGGLDPARTSSPTMSLISALSAPQEDEDIKVAKAEKWPFKEVLQTRKPVVVEDCSALVEGFEVRSWNALSTSACAIPLSSESSSDIPSAVLIVGLNLRRAYDQDYAEWLHQLRLQLYGGLLQVRSQEAERQRAEELQAMDRIKSNWISGVSHELRLPLTLVSGPLDDLAREAPAGSRAKSLLTMAKRNVNRLHNLVDSLMDFSRLEAGKLQGAFRPVPIGAFTRDLAGLFLPAVERTNLKLVIDCDEDNDHTQCWVDPDLYEKIVLNLVGNAFKYTHQGTIHVALHYAATEVVIAVSDTGVGIPAASLARIGERFFRVASVGRSHEGTGIGLSLTKELIKLHGGSLAVESWYADENAEGRHGSTFTVRLPLGPDHLPLANIAENVTDDKRGGRFATGVIDEVMQWNRDQDSSLESSSEAGSAAIPSSTSDRTGSSLDPSTLFFTKEDVILIVDDSKDLRTWLVSLFKPYVGKVVEASDGAQGLEKAMAVKPDIIISDMTMPKLDGLQFLQAVRADEDLKYTPFILLTARAGESDLTTGLLTGAEDYMVKPFVSRELVARASLQVQLGKRRRILEKAFAQRLEEVEKRRQEAEQERKRQELLIDVTSHELRNPTSVLKWAFPTVGANLRQLRHTLQHVYSAEQSLNITEDLVEQLKADEELCRNINSCAQNQSRIADDVLALARINLDMLHFVLVPTIIRKRIQDVVKPFMLEAESNGIDLVLDLTDPSLDQVPYSITDPFRLGQVIVNLVGNAMRYAAEGATQRVKVKAVISPEPPSDTSCKPPATPFPSAIQDGDECYLYISVTDSGPGLQQSDVALLFKRFSQASKQSNKVFGGSGLGLWISKQISHQMGGRIEVDSEYGQGCTFRFFVKITACPSQKRALEDDDDVPAEEEAHVAKRRDIKPDSKIRVLVVEDNMINQKVLLRQLRKAGMECEAANNGLEAVNRLRQVCATEGAIDSPFDVVLMDVSMPGKNSLTESGSRRLPCLCPVMDGLTAIGIIRDEERAGKLQRSWVFALTGNARQAQVDDALAHGMDAVIIKPYTLDSLIERIHGVL</sequence>